<feature type="chain" id="PRO_5040313493" description="UPAR/Ly6 domain-containing protein" evidence="4">
    <location>
        <begin position="20"/>
        <end position="161"/>
    </location>
</feature>
<dbReference type="EMBL" id="JAPFRF010000011">
    <property type="protein sequence ID" value="KAJ7317320.1"/>
    <property type="molecule type" value="Genomic_DNA"/>
</dbReference>
<keyword evidence="2" id="KW-0964">Secreted</keyword>
<dbReference type="Pfam" id="PF00021">
    <property type="entry name" value="UPAR_LY6"/>
    <property type="match status" value="1"/>
</dbReference>
<organism evidence="6 7">
    <name type="scientific">Phrynocephalus forsythii</name>
    <dbReference type="NCBI Taxonomy" id="171643"/>
    <lineage>
        <taxon>Eukaryota</taxon>
        <taxon>Metazoa</taxon>
        <taxon>Chordata</taxon>
        <taxon>Craniata</taxon>
        <taxon>Vertebrata</taxon>
        <taxon>Euteleostomi</taxon>
        <taxon>Lepidosauria</taxon>
        <taxon>Squamata</taxon>
        <taxon>Bifurcata</taxon>
        <taxon>Unidentata</taxon>
        <taxon>Episquamata</taxon>
        <taxon>Toxicofera</taxon>
        <taxon>Iguania</taxon>
        <taxon>Acrodonta</taxon>
        <taxon>Agamidae</taxon>
        <taxon>Agaminae</taxon>
        <taxon>Phrynocephalus</taxon>
    </lineage>
</organism>
<dbReference type="SUPFAM" id="SSF57302">
    <property type="entry name" value="Snake toxin-like"/>
    <property type="match status" value="1"/>
</dbReference>
<feature type="domain" description="UPAR/Ly6" evidence="5">
    <location>
        <begin position="56"/>
        <end position="137"/>
    </location>
</feature>
<evidence type="ECO:0000313" key="6">
    <source>
        <dbReference type="EMBL" id="KAJ7317320.1"/>
    </source>
</evidence>
<keyword evidence="7" id="KW-1185">Reference proteome</keyword>
<reference evidence="6" key="1">
    <citation type="journal article" date="2023" name="DNA Res.">
        <title>Chromosome-level genome assembly of Phrynocephalus forsythii using third-generation DNA sequencing and Hi-C analysis.</title>
        <authorList>
            <person name="Qi Y."/>
            <person name="Zhao W."/>
            <person name="Zhao Y."/>
            <person name="Niu C."/>
            <person name="Cao S."/>
            <person name="Zhang Y."/>
        </authorList>
    </citation>
    <scope>NUCLEOTIDE SEQUENCE</scope>
    <source>
        <tissue evidence="6">Muscle</tissue>
    </source>
</reference>
<dbReference type="InterPro" id="IPR039237">
    <property type="entry name" value="LY6G6C"/>
</dbReference>
<dbReference type="InterPro" id="IPR016054">
    <property type="entry name" value="LY6_UPA_recep-like"/>
</dbReference>
<accession>A0A9Q0XLT4</accession>
<comment type="subcellular location">
    <subcellularLocation>
        <location evidence="1">Secreted</location>
    </subcellularLocation>
</comment>
<feature type="signal peptide" evidence="4">
    <location>
        <begin position="1"/>
        <end position="19"/>
    </location>
</feature>
<evidence type="ECO:0000259" key="5">
    <source>
        <dbReference type="Pfam" id="PF00021"/>
    </source>
</evidence>
<dbReference type="PANTHER" id="PTHR32149:SF2">
    <property type="entry name" value="LYMPHOCYTE ANTIGEN 6 COMPLEX LOCUS PROTEIN G6C"/>
    <property type="match status" value="1"/>
</dbReference>
<evidence type="ECO:0000256" key="1">
    <source>
        <dbReference type="ARBA" id="ARBA00004613"/>
    </source>
</evidence>
<dbReference type="GO" id="GO:0005576">
    <property type="term" value="C:extracellular region"/>
    <property type="evidence" value="ECO:0007669"/>
    <property type="project" value="UniProtKB-SubCell"/>
</dbReference>
<dbReference type="InterPro" id="IPR045860">
    <property type="entry name" value="Snake_toxin-like_sf"/>
</dbReference>
<keyword evidence="4" id="KW-0732">Signal</keyword>
<evidence type="ECO:0000256" key="4">
    <source>
        <dbReference type="SAM" id="SignalP"/>
    </source>
</evidence>
<sequence length="161" mass="18116">MKHRCLAVLFVRGAELVQSQNVSEDRGFLKQRNLEDSDCSAINKLTPFNYLTVATQGLVCKVCKFKVGRLCFNSDDPCIAKEGQYCETTRAYTGHIMLFTKHGCSKHAELCNKTEQRDDIFDMSYNRTCCDYDLCNGGLVNNPSLPFLAGISMALGWWVAH</sequence>
<proteinExistence type="predicted"/>
<dbReference type="Proteomes" id="UP001142489">
    <property type="component" value="Unassembled WGS sequence"/>
</dbReference>
<gene>
    <name evidence="6" type="ORF">JRQ81_003482</name>
</gene>
<evidence type="ECO:0000256" key="3">
    <source>
        <dbReference type="ARBA" id="ARBA00023157"/>
    </source>
</evidence>
<evidence type="ECO:0000313" key="7">
    <source>
        <dbReference type="Proteomes" id="UP001142489"/>
    </source>
</evidence>
<name>A0A9Q0XLT4_9SAUR</name>
<keyword evidence="3" id="KW-1015">Disulfide bond</keyword>
<protein>
    <recommendedName>
        <fullName evidence="5">UPAR/Ly6 domain-containing protein</fullName>
    </recommendedName>
</protein>
<dbReference type="AlphaFoldDB" id="A0A9Q0XLT4"/>
<dbReference type="OrthoDB" id="5962859at2759"/>
<evidence type="ECO:0000256" key="2">
    <source>
        <dbReference type="ARBA" id="ARBA00022525"/>
    </source>
</evidence>
<dbReference type="PANTHER" id="PTHR32149">
    <property type="entry name" value="LYMPHOCYTE ANTIGEN 6 COMPLEX LOCUS PROTEIN G6C"/>
    <property type="match status" value="1"/>
</dbReference>
<comment type="caution">
    <text evidence="6">The sequence shown here is derived from an EMBL/GenBank/DDBJ whole genome shotgun (WGS) entry which is preliminary data.</text>
</comment>